<dbReference type="AlphaFoldDB" id="A0A7R9IY53"/>
<sequence>MKAFTAPDANRERSEEPVRHYGLMIALLFSGFATAHTLTPGQPVPPVFVADKGEMVLNQGDINYQRWNSQTLTGKVRLVIHVAGRLSAKDQSAQLIEAIQQASLPRDRFQTTTIVNTDDALPGSAIFVVRSIASSKKAAPWQQFIIDSSGVTAHSWHLKPESASVVVIDPAGIVRFAKDGALSAEDVASVMKQLRALLG</sequence>
<protein>
    <submittedName>
        <fullName evidence="1">(California timema) hypothetical protein</fullName>
    </submittedName>
</protein>
<name>A0A7R9IY53_TIMCA</name>
<organism evidence="1">
    <name type="scientific">Timema californicum</name>
    <name type="common">California timema</name>
    <name type="synonym">Walking stick</name>
    <dbReference type="NCBI Taxonomy" id="61474"/>
    <lineage>
        <taxon>Eukaryota</taxon>
        <taxon>Metazoa</taxon>
        <taxon>Ecdysozoa</taxon>
        <taxon>Arthropoda</taxon>
        <taxon>Hexapoda</taxon>
        <taxon>Insecta</taxon>
        <taxon>Pterygota</taxon>
        <taxon>Neoptera</taxon>
        <taxon>Polyneoptera</taxon>
        <taxon>Phasmatodea</taxon>
        <taxon>Timematodea</taxon>
        <taxon>Timematoidea</taxon>
        <taxon>Timematidae</taxon>
        <taxon>Timema</taxon>
    </lineage>
</organism>
<dbReference type="Pfam" id="PF09695">
    <property type="entry name" value="YtfJ_HI0045"/>
    <property type="match status" value="1"/>
</dbReference>
<dbReference type="EMBL" id="OE179524">
    <property type="protein sequence ID" value="CAD7569044.1"/>
    <property type="molecule type" value="Genomic_DNA"/>
</dbReference>
<dbReference type="NCBIfam" id="TIGR01626">
    <property type="entry name" value="ytfJ_HI0045"/>
    <property type="match status" value="1"/>
</dbReference>
<gene>
    <name evidence="1" type="ORF">TCMB3V08_LOCUS1794</name>
</gene>
<dbReference type="InterPro" id="IPR006513">
    <property type="entry name" value="YtfJ_HI0045"/>
</dbReference>
<reference evidence="1" key="1">
    <citation type="submission" date="2020-11" db="EMBL/GenBank/DDBJ databases">
        <authorList>
            <person name="Tran Van P."/>
        </authorList>
    </citation>
    <scope>NUCLEOTIDE SEQUENCE</scope>
</reference>
<proteinExistence type="predicted"/>
<accession>A0A7R9IY53</accession>
<evidence type="ECO:0000313" key="1">
    <source>
        <dbReference type="EMBL" id="CAD7569044.1"/>
    </source>
</evidence>